<evidence type="ECO:0000259" key="2">
    <source>
        <dbReference type="Pfam" id="PF23305"/>
    </source>
</evidence>
<dbReference type="HOGENOM" id="CLU_013895_0_1_1"/>
<evidence type="ECO:0000313" key="3">
    <source>
        <dbReference type="EMBL" id="ERF73378.1"/>
    </source>
</evidence>
<reference evidence="4" key="1">
    <citation type="journal article" date="2014" name="BMC Genomics">
        <title>Genome characteristics reveal the impact of lichenization on lichen-forming fungus Endocarpon pusillum Hedwig (Verrucariales, Ascomycota).</title>
        <authorList>
            <person name="Wang Y.-Y."/>
            <person name="Liu B."/>
            <person name="Zhang X.-Y."/>
            <person name="Zhou Q.-M."/>
            <person name="Zhang T."/>
            <person name="Li H."/>
            <person name="Yu Y.-F."/>
            <person name="Zhang X.-L."/>
            <person name="Hao X.-Y."/>
            <person name="Wang M."/>
            <person name="Wang L."/>
            <person name="Wei J.-C."/>
        </authorList>
    </citation>
    <scope>NUCLEOTIDE SEQUENCE [LARGE SCALE GENOMIC DNA]</scope>
    <source>
        <strain evidence="4">Z07020 / HMAS-L-300199</strain>
    </source>
</reference>
<accession>U1GM90</accession>
<dbReference type="RefSeq" id="XP_007800977.1">
    <property type="nucleotide sequence ID" value="XM_007802786.1"/>
</dbReference>
<feature type="compositionally biased region" description="Basic and acidic residues" evidence="1">
    <location>
        <begin position="321"/>
        <end position="330"/>
    </location>
</feature>
<dbReference type="OrthoDB" id="1751210at2759"/>
<name>U1GM90_ENDPU</name>
<evidence type="ECO:0000256" key="1">
    <source>
        <dbReference type="SAM" id="MobiDB-lite"/>
    </source>
</evidence>
<dbReference type="EMBL" id="KE720956">
    <property type="protein sequence ID" value="ERF73378.1"/>
    <property type="molecule type" value="Genomic_DNA"/>
</dbReference>
<feature type="region of interest" description="Disordered" evidence="1">
    <location>
        <begin position="738"/>
        <end position="757"/>
    </location>
</feature>
<feature type="compositionally biased region" description="Polar residues" evidence="1">
    <location>
        <begin position="369"/>
        <end position="379"/>
    </location>
</feature>
<dbReference type="AlphaFoldDB" id="U1GM90"/>
<sequence>MAVVHAFQQQGAFDACHGSMIQVRESALTTRLKEKDSPDCRKNMLHGLQAHDSRTRLDRKLNMAVPVKILSTKISADFQTPLIFDETFGLPDSAGPLFGEECTDGLSAKSASFFSMMSGYEKSQPGDLLEYGTSGALHDPSAFGPFAQPQYAPQLLYSSSVADNNQDAGDSHYGPGTNFSGQQQVVEDSRIDILDQRFRQFPQITSCSPLQGLEGSTINIYMHSGHDLRTSPEITFTLAFASKRVECALELQSDPNVLPKQYLISAEVPPFTSTGWHAFEVPLHIMMEIGNPVISRPFCDLGAFRYANQIISQVSSRKRRLSSDSEDAAHHASKKSSVHQGQPERSSENRVYNTSPYSPFVSTPIVGSLSHNGNAQGNSPRVPGHKYSASVASAASVKAQSPQTPPSLSPSFTPVNAVNGAPKSSATPSQASTVDAPTGKTPALIRTSTIQQASASMSSAAASHSFNPYAMYPSKAVLKLNGELDSMVEGWNMEEWEAKRRLVQFTRQQNQSTIHADFKAVAPEDRQPNSICISCIWWDEKKDYFVTSVDTIFLLESLVAVRFTVEEKNRIRRNLEGFRPLTVSKSKPDSEEFFKVIMGFPSPKPRNIEKDVKVFPWKILAHALKKIIGKYSASYSSTASALPTPMNSHYTSNGASDSGTDVRASISPQLNGLNRGASPYPMSTASFSPHLPQQRVAVPITSGPPTDLRLQVHSMVPGYSYPATHSHQQMSQYAQALRSSSQPMTAPPASGRVLGSWDNGDYSTFESGGQDPSAANINAYNYNRVVDMPTSQAYMPSTSYPLSHSGS</sequence>
<dbReference type="OMA" id="ISCIYWD"/>
<protein>
    <recommendedName>
        <fullName evidence="2">DUF7082 domain-containing protein</fullName>
    </recommendedName>
</protein>
<feature type="region of interest" description="Disordered" evidence="1">
    <location>
        <begin position="649"/>
        <end position="687"/>
    </location>
</feature>
<dbReference type="Pfam" id="PF23305">
    <property type="entry name" value="DUF7082"/>
    <property type="match status" value="1"/>
</dbReference>
<evidence type="ECO:0000313" key="4">
    <source>
        <dbReference type="Proteomes" id="UP000019373"/>
    </source>
</evidence>
<feature type="compositionally biased region" description="Polar residues" evidence="1">
    <location>
        <begin position="338"/>
        <end position="361"/>
    </location>
</feature>
<dbReference type="eggNOG" id="ENOG502QTDM">
    <property type="taxonomic scope" value="Eukaryota"/>
</dbReference>
<dbReference type="InterPro" id="IPR055509">
    <property type="entry name" value="DUF7082"/>
</dbReference>
<feature type="domain" description="DUF7082" evidence="2">
    <location>
        <begin position="475"/>
        <end position="628"/>
    </location>
</feature>
<dbReference type="PANTHER" id="PTHR39463:SF1">
    <property type="entry name" value="MEDUSA"/>
    <property type="match status" value="1"/>
</dbReference>
<dbReference type="Proteomes" id="UP000019373">
    <property type="component" value="Unassembled WGS sequence"/>
</dbReference>
<organism evidence="3 4">
    <name type="scientific">Endocarpon pusillum (strain Z07020 / HMAS-L-300199)</name>
    <name type="common">Lichen-forming fungus</name>
    <dbReference type="NCBI Taxonomy" id="1263415"/>
    <lineage>
        <taxon>Eukaryota</taxon>
        <taxon>Fungi</taxon>
        <taxon>Dikarya</taxon>
        <taxon>Ascomycota</taxon>
        <taxon>Pezizomycotina</taxon>
        <taxon>Eurotiomycetes</taxon>
        <taxon>Chaetothyriomycetidae</taxon>
        <taxon>Verrucariales</taxon>
        <taxon>Verrucariaceae</taxon>
        <taxon>Endocarpon</taxon>
    </lineage>
</organism>
<keyword evidence="4" id="KW-1185">Reference proteome</keyword>
<feature type="compositionally biased region" description="Low complexity" evidence="1">
    <location>
        <begin position="388"/>
        <end position="402"/>
    </location>
</feature>
<gene>
    <name evidence="3" type="ORF">EPUS_07212</name>
</gene>
<feature type="region of interest" description="Disordered" evidence="1">
    <location>
        <begin position="315"/>
        <end position="440"/>
    </location>
</feature>
<dbReference type="PANTHER" id="PTHR39463">
    <property type="entry name" value="MEDUSA"/>
    <property type="match status" value="1"/>
</dbReference>
<proteinExistence type="predicted"/>
<dbReference type="GeneID" id="19242097"/>
<dbReference type="GO" id="GO:0005634">
    <property type="term" value="C:nucleus"/>
    <property type="evidence" value="ECO:0007669"/>
    <property type="project" value="TreeGrafter"/>
</dbReference>
<feature type="compositionally biased region" description="Polar residues" evidence="1">
    <location>
        <begin position="422"/>
        <end position="435"/>
    </location>
</feature>
<feature type="compositionally biased region" description="Polar residues" evidence="1">
    <location>
        <begin position="649"/>
        <end position="659"/>
    </location>
</feature>